<organism evidence="11 12">
    <name type="scientific">Lymnaea stagnalis</name>
    <name type="common">Great pond snail</name>
    <name type="synonym">Helix stagnalis</name>
    <dbReference type="NCBI Taxonomy" id="6523"/>
    <lineage>
        <taxon>Eukaryota</taxon>
        <taxon>Metazoa</taxon>
        <taxon>Spiralia</taxon>
        <taxon>Lophotrochozoa</taxon>
        <taxon>Mollusca</taxon>
        <taxon>Gastropoda</taxon>
        <taxon>Heterobranchia</taxon>
        <taxon>Euthyneura</taxon>
        <taxon>Panpulmonata</taxon>
        <taxon>Hygrophila</taxon>
        <taxon>Lymnaeoidea</taxon>
        <taxon>Lymnaeidae</taxon>
        <taxon>Lymnaea</taxon>
    </lineage>
</organism>
<evidence type="ECO:0000313" key="12">
    <source>
        <dbReference type="Proteomes" id="UP001497497"/>
    </source>
</evidence>
<evidence type="ECO:0000259" key="10">
    <source>
        <dbReference type="Pfam" id="PF02872"/>
    </source>
</evidence>
<dbReference type="SUPFAM" id="SSF56300">
    <property type="entry name" value="Metallo-dependent phosphatases"/>
    <property type="match status" value="1"/>
</dbReference>
<dbReference type="InterPro" id="IPR036907">
    <property type="entry name" value="5'-Nucleotdase_C_sf"/>
</dbReference>
<evidence type="ECO:0000256" key="2">
    <source>
        <dbReference type="ARBA" id="ARBA00006654"/>
    </source>
</evidence>
<dbReference type="GO" id="GO:0000166">
    <property type="term" value="F:nucleotide binding"/>
    <property type="evidence" value="ECO:0007669"/>
    <property type="project" value="UniProtKB-KW"/>
</dbReference>
<evidence type="ECO:0000313" key="11">
    <source>
        <dbReference type="EMBL" id="CAL1534959.1"/>
    </source>
</evidence>
<dbReference type="PROSITE" id="PS00786">
    <property type="entry name" value="5_NUCLEOTIDASE_2"/>
    <property type="match status" value="1"/>
</dbReference>
<keyword evidence="7 8" id="KW-0378">Hydrolase</keyword>
<dbReference type="CDD" id="cd07409">
    <property type="entry name" value="MPP_CD73_N"/>
    <property type="match status" value="1"/>
</dbReference>
<dbReference type="InterPro" id="IPR008334">
    <property type="entry name" value="5'-Nucleotdase_C"/>
</dbReference>
<dbReference type="FunFam" id="3.90.780.10:FF:000001">
    <property type="entry name" value="NT5E isoform 3"/>
    <property type="match status" value="1"/>
</dbReference>
<evidence type="ECO:0000256" key="1">
    <source>
        <dbReference type="ARBA" id="ARBA00000815"/>
    </source>
</evidence>
<dbReference type="AlphaFoldDB" id="A0AAV2HQ46"/>
<dbReference type="Proteomes" id="UP001497497">
    <property type="component" value="Unassembled WGS sequence"/>
</dbReference>
<proteinExistence type="inferred from homology"/>
<dbReference type="InterPro" id="IPR006179">
    <property type="entry name" value="5_nucleotidase/apyrase"/>
</dbReference>
<dbReference type="GO" id="GO:0046872">
    <property type="term" value="F:metal ion binding"/>
    <property type="evidence" value="ECO:0007669"/>
    <property type="project" value="UniProtKB-KW"/>
</dbReference>
<dbReference type="EMBL" id="CAXITT010000187">
    <property type="protein sequence ID" value="CAL1534959.1"/>
    <property type="molecule type" value="Genomic_DNA"/>
</dbReference>
<feature type="domain" description="Calcineurin-like phosphoesterase" evidence="9">
    <location>
        <begin position="12"/>
        <end position="228"/>
    </location>
</feature>
<dbReference type="Gene3D" id="3.90.780.10">
    <property type="entry name" value="5'-Nucleotidase, C-terminal domain"/>
    <property type="match status" value="1"/>
</dbReference>
<evidence type="ECO:0000256" key="4">
    <source>
        <dbReference type="ARBA" id="ARBA00022723"/>
    </source>
</evidence>
<keyword evidence="4" id="KW-0479">Metal-binding</keyword>
<evidence type="ECO:0000256" key="8">
    <source>
        <dbReference type="RuleBase" id="RU362119"/>
    </source>
</evidence>
<dbReference type="PRINTS" id="PR01607">
    <property type="entry name" value="APYRASEFAMLY"/>
</dbReference>
<dbReference type="PANTHER" id="PTHR11575:SF24">
    <property type="entry name" value="5'-NUCLEOTIDASE"/>
    <property type="match status" value="1"/>
</dbReference>
<keyword evidence="6 8" id="KW-0547">Nucleotide-binding</keyword>
<dbReference type="GO" id="GO:0008253">
    <property type="term" value="F:5'-nucleotidase activity"/>
    <property type="evidence" value="ECO:0007669"/>
    <property type="project" value="UniProtKB-EC"/>
</dbReference>
<dbReference type="PANTHER" id="PTHR11575">
    <property type="entry name" value="5'-NUCLEOTIDASE-RELATED"/>
    <property type="match status" value="1"/>
</dbReference>
<dbReference type="InterPro" id="IPR006146">
    <property type="entry name" value="5'-Nucleotdase_CS"/>
</dbReference>
<feature type="non-terminal residue" evidence="11">
    <location>
        <position position="555"/>
    </location>
</feature>
<evidence type="ECO:0000256" key="6">
    <source>
        <dbReference type="ARBA" id="ARBA00022741"/>
    </source>
</evidence>
<dbReference type="Pfam" id="PF00149">
    <property type="entry name" value="Metallophos"/>
    <property type="match status" value="1"/>
</dbReference>
<keyword evidence="5" id="KW-0732">Signal</keyword>
<protein>
    <recommendedName>
        <fullName evidence="3">5'-nucleotidase</fullName>
        <ecNumber evidence="3">3.1.3.5</ecNumber>
    </recommendedName>
</protein>
<name>A0AAV2HQ46_LYMST</name>
<dbReference type="SUPFAM" id="SSF55816">
    <property type="entry name" value="5'-nucleotidase (syn. UDP-sugar hydrolase), C-terminal domain"/>
    <property type="match status" value="1"/>
</dbReference>
<dbReference type="Gene3D" id="3.60.21.10">
    <property type="match status" value="1"/>
</dbReference>
<dbReference type="FunFam" id="3.60.21.10:FF:000020">
    <property type="entry name" value="NT5E isoform 4"/>
    <property type="match status" value="1"/>
</dbReference>
<dbReference type="Pfam" id="PF02872">
    <property type="entry name" value="5_nucleotid_C"/>
    <property type="match status" value="1"/>
</dbReference>
<evidence type="ECO:0000256" key="3">
    <source>
        <dbReference type="ARBA" id="ARBA00012643"/>
    </source>
</evidence>
<dbReference type="InterPro" id="IPR029052">
    <property type="entry name" value="Metallo-depent_PP-like"/>
</dbReference>
<feature type="domain" description="5'-Nucleotidase C-terminal" evidence="10">
    <location>
        <begin position="322"/>
        <end position="496"/>
    </location>
</feature>
<dbReference type="PROSITE" id="PS00785">
    <property type="entry name" value="5_NUCLEOTIDASE_1"/>
    <property type="match status" value="1"/>
</dbReference>
<evidence type="ECO:0000259" key="9">
    <source>
        <dbReference type="Pfam" id="PF00149"/>
    </source>
</evidence>
<comment type="caution">
    <text evidence="11">The sequence shown here is derived from an EMBL/GenBank/DDBJ whole genome shotgun (WGS) entry which is preliminary data.</text>
</comment>
<dbReference type="InterPro" id="IPR004843">
    <property type="entry name" value="Calcineurin-like_PHP"/>
</dbReference>
<keyword evidence="12" id="KW-1185">Reference proteome</keyword>
<comment type="catalytic activity">
    <reaction evidence="1">
        <text>a ribonucleoside 5'-phosphate + H2O = a ribonucleoside + phosphate</text>
        <dbReference type="Rhea" id="RHEA:12484"/>
        <dbReference type="ChEBI" id="CHEBI:15377"/>
        <dbReference type="ChEBI" id="CHEBI:18254"/>
        <dbReference type="ChEBI" id="CHEBI:43474"/>
        <dbReference type="ChEBI" id="CHEBI:58043"/>
        <dbReference type="EC" id="3.1.3.5"/>
    </reaction>
</comment>
<dbReference type="GO" id="GO:0016020">
    <property type="term" value="C:membrane"/>
    <property type="evidence" value="ECO:0007669"/>
    <property type="project" value="UniProtKB-ARBA"/>
</dbReference>
<sequence>MLVVMTSAEYQLTILHTNDVHSRIEQTDKRSGPCAKELSAAGKCFGGVARIRTMVKKLRSQYANQTLLLDAGDQFQGTLWFYTFGGIVTAEFMNHIGYDAMAIGNHEFDRGIAGLEPFARNVTFPLLSSNMNLTNTPELRDVIKKSTIRIVNGQRIGVVGYTTTETPYISSAGTVTFSKELEAVQAEVDQLTLQGVNKIIAVGHAGFSVDLDLAKRLRNVDVIVGGHTNTFLYNGSSPSNEKIDGVYPTVVTSDSGQRVLVVQDYAYGKYLGELHVTFNDEGRVTSWWGNPLLLDNSVPQDPETLSMIARYQPDIEKQKTKVVGQTYVDLLADRVKCRTTECNLGNLVADAMLRYNLQHTEDSWSDVSMSVVNAGSFRASIVRGNITTETVIFVQPFRNTVDIIEVSGQTLKDVFEYCAEKWTEVSEDAFGGFLQVAGLQVTYDISRPVGSRVVEILVTCTKCGVPKLEPIMMGRSYRLVASSYIISGGDGFSMFPDKILRRLPKESLDTDIMMEHIQRFSPITTGLEGRIRHLKPGTEDNACVKGGAVVYTSPA</sequence>
<evidence type="ECO:0000256" key="7">
    <source>
        <dbReference type="ARBA" id="ARBA00022801"/>
    </source>
</evidence>
<dbReference type="EC" id="3.1.3.5" evidence="3"/>
<dbReference type="GO" id="GO:0009166">
    <property type="term" value="P:nucleotide catabolic process"/>
    <property type="evidence" value="ECO:0007669"/>
    <property type="project" value="InterPro"/>
</dbReference>
<evidence type="ECO:0000256" key="5">
    <source>
        <dbReference type="ARBA" id="ARBA00022729"/>
    </source>
</evidence>
<gene>
    <name evidence="11" type="ORF">GSLYS_00008919001</name>
</gene>
<accession>A0AAV2HQ46</accession>
<comment type="similarity">
    <text evidence="2 8">Belongs to the 5'-nucleotidase family.</text>
</comment>
<reference evidence="11 12" key="1">
    <citation type="submission" date="2024-04" db="EMBL/GenBank/DDBJ databases">
        <authorList>
            <consortium name="Genoscope - CEA"/>
            <person name="William W."/>
        </authorList>
    </citation>
    <scope>NUCLEOTIDE SEQUENCE [LARGE SCALE GENOMIC DNA]</scope>
</reference>